<evidence type="ECO:0000313" key="6">
    <source>
        <dbReference type="EnsemblPlants" id="Kaladp0011s1247.1.v1.1"/>
    </source>
</evidence>
<feature type="compositionally biased region" description="Polar residues" evidence="5">
    <location>
        <begin position="138"/>
        <end position="149"/>
    </location>
</feature>
<dbReference type="EnsemblPlants" id="Kaladp0011s1247.2.v1.1">
    <property type="protein sequence ID" value="Kaladp0011s1247.2.v1.1"/>
    <property type="gene ID" value="Kaladp0011s1247.v1.1"/>
</dbReference>
<organism evidence="6 7">
    <name type="scientific">Kalanchoe fedtschenkoi</name>
    <name type="common">Lavender scallops</name>
    <name type="synonym">South American air plant</name>
    <dbReference type="NCBI Taxonomy" id="63787"/>
    <lineage>
        <taxon>Eukaryota</taxon>
        <taxon>Viridiplantae</taxon>
        <taxon>Streptophyta</taxon>
        <taxon>Embryophyta</taxon>
        <taxon>Tracheophyta</taxon>
        <taxon>Spermatophyta</taxon>
        <taxon>Magnoliopsida</taxon>
        <taxon>eudicotyledons</taxon>
        <taxon>Gunneridae</taxon>
        <taxon>Pentapetalae</taxon>
        <taxon>Saxifragales</taxon>
        <taxon>Crassulaceae</taxon>
        <taxon>Kalanchoe</taxon>
    </lineage>
</organism>
<dbReference type="GO" id="GO:0003735">
    <property type="term" value="F:structural constituent of ribosome"/>
    <property type="evidence" value="ECO:0007669"/>
    <property type="project" value="InterPro"/>
</dbReference>
<keyword evidence="3" id="KW-0687">Ribonucleoprotein</keyword>
<dbReference type="Pfam" id="PF00573">
    <property type="entry name" value="Ribosomal_L4"/>
    <property type="match status" value="1"/>
</dbReference>
<dbReference type="GO" id="GO:0003729">
    <property type="term" value="F:mRNA binding"/>
    <property type="evidence" value="ECO:0007669"/>
    <property type="project" value="EnsemblPlants"/>
</dbReference>
<dbReference type="GO" id="GO:0005840">
    <property type="term" value="C:ribosome"/>
    <property type="evidence" value="ECO:0007669"/>
    <property type="project" value="UniProtKB-KW"/>
</dbReference>
<proteinExistence type="inferred from homology"/>
<dbReference type="Gene3D" id="3.40.1370.10">
    <property type="match status" value="1"/>
</dbReference>
<dbReference type="HAMAP" id="MF_01328_B">
    <property type="entry name" value="Ribosomal_uL4_B"/>
    <property type="match status" value="1"/>
</dbReference>
<keyword evidence="7" id="KW-1185">Reference proteome</keyword>
<feature type="compositionally biased region" description="Basic residues" evidence="5">
    <location>
        <begin position="154"/>
        <end position="168"/>
    </location>
</feature>
<evidence type="ECO:0000256" key="5">
    <source>
        <dbReference type="SAM" id="MobiDB-lite"/>
    </source>
</evidence>
<dbReference type="AlphaFoldDB" id="A0A7N0SXK5"/>
<sequence>MAAAISSRLLRRSLGFLKSNRLSNFSGLYSRPLVESTVATESSSKKACWSLLGCRNFTTSVISPESKDAPFPPELLSKKEAAEEREIGLMEDLLIPVTNFHNEDKGFTVLPGDVFDVPIRKDIVHRVVRWQLAKRQQGTHSTKSISEVSGTGRKPWKQKGTGRARHGTLRGPQFRKGCVVHGPKPRSHAFKVNKKVRRLGLKIALSARVAEGKLLVFEDLEVPSHKTKYIVNYATQMEDCKKFLLVDGGPINEKLKLATQNLHYVNVLPSIGLNVYSILQHDTLVMSRDAVDRIVKRMRTPINR</sequence>
<dbReference type="Gramene" id="Kaladp0011s1247.2.v1.1">
    <property type="protein sequence ID" value="Kaladp0011s1247.2.v1.1"/>
    <property type="gene ID" value="Kaladp0011s1247.v1.1"/>
</dbReference>
<comment type="similarity">
    <text evidence="1">Belongs to the universal ribosomal protein uL4 family.</text>
</comment>
<dbReference type="NCBIfam" id="TIGR03953">
    <property type="entry name" value="rplD_bact"/>
    <property type="match status" value="1"/>
</dbReference>
<dbReference type="EnsemblPlants" id="Kaladp0011s1247.3.v1.1">
    <property type="protein sequence ID" value="Kaladp0011s1247.3.v1.1"/>
    <property type="gene ID" value="Kaladp0011s1247.v1.1"/>
</dbReference>
<accession>A0A7N0SXK5</accession>
<keyword evidence="2" id="KW-0689">Ribosomal protein</keyword>
<dbReference type="SUPFAM" id="SSF52166">
    <property type="entry name" value="Ribosomal protein L4"/>
    <property type="match status" value="1"/>
</dbReference>
<dbReference type="PANTHER" id="PTHR10746:SF6">
    <property type="entry name" value="LARGE RIBOSOMAL SUBUNIT PROTEIN UL4M"/>
    <property type="match status" value="1"/>
</dbReference>
<dbReference type="Proteomes" id="UP000594263">
    <property type="component" value="Unplaced"/>
</dbReference>
<dbReference type="FunFam" id="3.40.1370.10:FF:000006">
    <property type="entry name" value="50S ribosomal protein L4"/>
    <property type="match status" value="1"/>
</dbReference>
<reference evidence="6" key="1">
    <citation type="submission" date="2021-01" db="UniProtKB">
        <authorList>
            <consortium name="EnsemblPlants"/>
        </authorList>
    </citation>
    <scope>IDENTIFICATION</scope>
</reference>
<evidence type="ECO:0000256" key="3">
    <source>
        <dbReference type="ARBA" id="ARBA00023274"/>
    </source>
</evidence>
<evidence type="ECO:0000256" key="1">
    <source>
        <dbReference type="ARBA" id="ARBA00010528"/>
    </source>
</evidence>
<dbReference type="GO" id="GO:0006412">
    <property type="term" value="P:translation"/>
    <property type="evidence" value="ECO:0007669"/>
    <property type="project" value="InterPro"/>
</dbReference>
<evidence type="ECO:0000313" key="7">
    <source>
        <dbReference type="Proteomes" id="UP000594263"/>
    </source>
</evidence>
<protein>
    <recommendedName>
        <fullName evidence="4">Large ribosomal subunit protein uL4m</fullName>
    </recommendedName>
</protein>
<evidence type="ECO:0000256" key="4">
    <source>
        <dbReference type="ARBA" id="ARBA00040565"/>
    </source>
</evidence>
<dbReference type="InterPro" id="IPR023574">
    <property type="entry name" value="Ribosomal_uL4_dom_sf"/>
</dbReference>
<dbReference type="OMA" id="WIENTDA"/>
<name>A0A7N0SXK5_KALFE</name>
<dbReference type="EnsemblPlants" id="Kaladp0011s1247.1.v1.1">
    <property type="protein sequence ID" value="Kaladp0011s1247.1.v1.1"/>
    <property type="gene ID" value="Kaladp0011s1247.v1.1"/>
</dbReference>
<feature type="region of interest" description="Disordered" evidence="5">
    <location>
        <begin position="138"/>
        <end position="168"/>
    </location>
</feature>
<dbReference type="InterPro" id="IPR002136">
    <property type="entry name" value="Ribosomal_uL4"/>
</dbReference>
<dbReference type="GO" id="GO:1990904">
    <property type="term" value="C:ribonucleoprotein complex"/>
    <property type="evidence" value="ECO:0007669"/>
    <property type="project" value="UniProtKB-KW"/>
</dbReference>
<evidence type="ECO:0000256" key="2">
    <source>
        <dbReference type="ARBA" id="ARBA00022980"/>
    </source>
</evidence>
<dbReference type="PANTHER" id="PTHR10746">
    <property type="entry name" value="50S RIBOSOMAL PROTEIN L4"/>
    <property type="match status" value="1"/>
</dbReference>
<dbReference type="Gramene" id="Kaladp0011s1247.1.v1.1">
    <property type="protein sequence ID" value="Kaladp0011s1247.1.v1.1"/>
    <property type="gene ID" value="Kaladp0011s1247.v1.1"/>
</dbReference>
<dbReference type="Gramene" id="Kaladp0011s1247.3.v1.1">
    <property type="protein sequence ID" value="Kaladp0011s1247.3.v1.1"/>
    <property type="gene ID" value="Kaladp0011s1247.v1.1"/>
</dbReference>
<dbReference type="InterPro" id="IPR013005">
    <property type="entry name" value="Ribosomal_uL4-like"/>
</dbReference>